<sequence>MLSAVGLQISSRLQISRLHYGGAQISASTYHTCCAAGAPQCGAVGDISHSAVWCRRKGLSDFAVEHHPVLYNPMDTNVINGDIRDQTFEDIAISINLQFPEDVPIDGDFIKREYKRYRGHWNHHQNQLICGQLDEIGNLSDEVALSTLVEMRSVCLLLYFSRHRNGQPNRDIREALDALITHRREAFRV</sequence>
<proteinExistence type="predicted"/>
<comment type="caution">
    <text evidence="1">The sequence shown here is derived from an EMBL/GenBank/DDBJ whole genome shotgun (WGS) entry which is preliminary data.</text>
</comment>
<reference evidence="1" key="1">
    <citation type="submission" date="2023-04" db="EMBL/GenBank/DDBJ databases">
        <title>A chromosome-level genome assembly of the parasitoid wasp Eretmocerus hayati.</title>
        <authorList>
            <person name="Zhong Y."/>
            <person name="Liu S."/>
            <person name="Liu Y."/>
        </authorList>
    </citation>
    <scope>NUCLEOTIDE SEQUENCE</scope>
    <source>
        <strain evidence="1">ZJU_SS_LIU_2023</strain>
    </source>
</reference>
<gene>
    <name evidence="1" type="ORF">QAD02_005790</name>
</gene>
<evidence type="ECO:0000313" key="1">
    <source>
        <dbReference type="EMBL" id="KAJ8674528.1"/>
    </source>
</evidence>
<keyword evidence="2" id="KW-1185">Reference proteome</keyword>
<organism evidence="1 2">
    <name type="scientific">Eretmocerus hayati</name>
    <dbReference type="NCBI Taxonomy" id="131215"/>
    <lineage>
        <taxon>Eukaryota</taxon>
        <taxon>Metazoa</taxon>
        <taxon>Ecdysozoa</taxon>
        <taxon>Arthropoda</taxon>
        <taxon>Hexapoda</taxon>
        <taxon>Insecta</taxon>
        <taxon>Pterygota</taxon>
        <taxon>Neoptera</taxon>
        <taxon>Endopterygota</taxon>
        <taxon>Hymenoptera</taxon>
        <taxon>Apocrita</taxon>
        <taxon>Proctotrupomorpha</taxon>
        <taxon>Chalcidoidea</taxon>
        <taxon>Aphelinidae</taxon>
        <taxon>Aphelininae</taxon>
        <taxon>Eretmocerus</taxon>
    </lineage>
</organism>
<protein>
    <submittedName>
        <fullName evidence="1">Uncharacterized protein</fullName>
    </submittedName>
</protein>
<name>A0ACC2NTI5_9HYME</name>
<evidence type="ECO:0000313" key="2">
    <source>
        <dbReference type="Proteomes" id="UP001239111"/>
    </source>
</evidence>
<accession>A0ACC2NTI5</accession>
<dbReference type="EMBL" id="CM056743">
    <property type="protein sequence ID" value="KAJ8674528.1"/>
    <property type="molecule type" value="Genomic_DNA"/>
</dbReference>
<dbReference type="Proteomes" id="UP001239111">
    <property type="component" value="Chromosome 3"/>
</dbReference>